<gene>
    <name evidence="1" type="ORF">KSX_93030</name>
</gene>
<dbReference type="Proteomes" id="UP000612362">
    <property type="component" value="Unassembled WGS sequence"/>
</dbReference>
<protein>
    <submittedName>
        <fullName evidence="1">Uncharacterized protein</fullName>
    </submittedName>
</protein>
<keyword evidence="2" id="KW-1185">Reference proteome</keyword>
<comment type="caution">
    <text evidence="1">The sequence shown here is derived from an EMBL/GenBank/DDBJ whole genome shotgun (WGS) entry which is preliminary data.</text>
</comment>
<evidence type="ECO:0000313" key="1">
    <source>
        <dbReference type="EMBL" id="GHO51140.1"/>
    </source>
</evidence>
<name>A0A8J3MZU3_9CHLR</name>
<proteinExistence type="predicted"/>
<dbReference type="EMBL" id="BNJF01000010">
    <property type="protein sequence ID" value="GHO51140.1"/>
    <property type="molecule type" value="Genomic_DNA"/>
</dbReference>
<evidence type="ECO:0000313" key="2">
    <source>
        <dbReference type="Proteomes" id="UP000612362"/>
    </source>
</evidence>
<accession>A0A8J3MZU3</accession>
<dbReference type="AlphaFoldDB" id="A0A8J3MZU3"/>
<reference evidence="1" key="1">
    <citation type="submission" date="2020-10" db="EMBL/GenBank/DDBJ databases">
        <title>Taxonomic study of unclassified bacteria belonging to the class Ktedonobacteria.</title>
        <authorList>
            <person name="Yabe S."/>
            <person name="Wang C.M."/>
            <person name="Zheng Y."/>
            <person name="Sakai Y."/>
            <person name="Cavaletti L."/>
            <person name="Monciardini P."/>
            <person name="Donadio S."/>
        </authorList>
    </citation>
    <scope>NUCLEOTIDE SEQUENCE</scope>
    <source>
        <strain evidence="1">SOSP1-1</strain>
    </source>
</reference>
<sequence>MKTDLLSITDDEIMDGLSKPDIAIVANLDTDVVPLRYYKHHLWRLDPAVLTKRVTEITSEQYGKLPSPPLNRDYWTLADQQIAEIAMQAAETLVQAKAIQYYLTLQTFAKALAIDMQNIPLYFNFIPKEEMIDGDSMSSFLKVLLELHTPEGRIAYRKITGLKNPWILTKSCPQCGQGDKRILCSKLMGDGKTITVHCKPQEFFFRNEQGNGVTRTGCDHRFSFQVPTSPEALHEFFQQENFSLHFATRELTTILKDSCYTPVGLMATDLGVVTATDGHLHKDAQQVKGYGDHLEMLTSALGLQHFVIGEKIAGSIAARLKRQRVLLPAPVLLFGYRQRTALCDPEVTTAVNKGAVLPVFDTSALKAVERGWSISEMFQRAVRLHAFSLEELYSLKGKSLASLEQSLQQHPPTGNSASCK</sequence>
<dbReference type="RefSeq" id="WP_220200084.1">
    <property type="nucleotide sequence ID" value="NZ_BNJF01000010.1"/>
</dbReference>
<organism evidence="1 2">
    <name type="scientific">Ktedonospora formicarum</name>
    <dbReference type="NCBI Taxonomy" id="2778364"/>
    <lineage>
        <taxon>Bacteria</taxon>
        <taxon>Bacillati</taxon>
        <taxon>Chloroflexota</taxon>
        <taxon>Ktedonobacteria</taxon>
        <taxon>Ktedonobacterales</taxon>
        <taxon>Ktedonobacteraceae</taxon>
        <taxon>Ktedonospora</taxon>
    </lineage>
</organism>